<dbReference type="Proteomes" id="UP001642502">
    <property type="component" value="Unassembled WGS sequence"/>
</dbReference>
<evidence type="ECO:0000313" key="6">
    <source>
        <dbReference type="EMBL" id="CAK7274937.1"/>
    </source>
</evidence>
<evidence type="ECO:0000256" key="5">
    <source>
        <dbReference type="SAM" id="Phobius"/>
    </source>
</evidence>
<name>A0ABP0E747_9PEZI</name>
<evidence type="ECO:0000313" key="7">
    <source>
        <dbReference type="Proteomes" id="UP001642502"/>
    </source>
</evidence>
<dbReference type="Gene3D" id="1.10.630.10">
    <property type="entry name" value="Cytochrome P450"/>
    <property type="match status" value="1"/>
</dbReference>
<sequence length="554" mass="62514">MDKFENINAGLLGRYWRHIQSHEQAGSIVTAVTVVLLSYVLYTVMYATDIPHIKGLPEVPGALPVFGHLLKLGDDHATVCEKWWRQYGHSVFQIKLGNTRAVVVNSFDDCKRMLLGQQNAVIDRPKLYTFHGLISSTQGFTIGSSPWDDSCKRKRKAAGTALSRPALRNYYPMLDLESYCIMRDVFRESKNGEIEIDIRPYIQRYALNTTLTLCYGIRMDAVYDTLLREILTVGSAISLLRSASENYQDYVPFLRYFPNNEKNARSKNLRERRDKYLDHLLDKVRDMIKRGTDKPCISAAILKDEETKLNGVEVSSICLSLVSGGFETIPGTLTSCIGSLATPEGQAWQDRAYADIRRFYPDIRDAWSNCYVEEKIPYVNAIIKEAGRYYTVSSMSLPRKTVTEVHWNGAIIPPETMILINAQAGNHDIDHFGPDGSSFNPERWLKSIEPPTEAAVDGGLPHLSFGTGSRSCSGQFIASRLLYAALVRLLSSYRIVASNEAPPNTDYVDYNEIKTALVAIPRYFKIKLIPRDSAVLHQCLADAEDRTKAYYKEE</sequence>
<dbReference type="EMBL" id="CAWUON010000167">
    <property type="protein sequence ID" value="CAK7274937.1"/>
    <property type="molecule type" value="Genomic_DNA"/>
</dbReference>
<keyword evidence="5" id="KW-0812">Transmembrane</keyword>
<protein>
    <recommendedName>
        <fullName evidence="8">Phenylacetate 2-hydroxylase</fullName>
    </recommendedName>
</protein>
<comment type="caution">
    <text evidence="6">The sequence shown here is derived from an EMBL/GenBank/DDBJ whole genome shotgun (WGS) entry which is preliminary data.</text>
</comment>
<keyword evidence="5" id="KW-1133">Transmembrane helix</keyword>
<dbReference type="InterPro" id="IPR036396">
    <property type="entry name" value="Cyt_P450_sf"/>
</dbReference>
<accession>A0ABP0E747</accession>
<dbReference type="PRINTS" id="PR00463">
    <property type="entry name" value="EP450I"/>
</dbReference>
<reference evidence="6 7" key="1">
    <citation type="submission" date="2024-01" db="EMBL/GenBank/DDBJ databases">
        <authorList>
            <person name="Allen C."/>
            <person name="Tagirdzhanova G."/>
        </authorList>
    </citation>
    <scope>NUCLEOTIDE SEQUENCE [LARGE SCALE GENOMIC DNA]</scope>
    <source>
        <strain evidence="6 7">CBS 119000</strain>
    </source>
</reference>
<keyword evidence="5" id="KW-0472">Membrane</keyword>
<comment type="similarity">
    <text evidence="1">Belongs to the cytochrome P450 family.</text>
</comment>
<feature type="transmembrane region" description="Helical" evidence="5">
    <location>
        <begin position="25"/>
        <end position="47"/>
    </location>
</feature>
<evidence type="ECO:0000256" key="1">
    <source>
        <dbReference type="ARBA" id="ARBA00010617"/>
    </source>
</evidence>
<proteinExistence type="inferred from homology"/>
<evidence type="ECO:0000256" key="4">
    <source>
        <dbReference type="ARBA" id="ARBA00023004"/>
    </source>
</evidence>
<dbReference type="PANTHER" id="PTHR46300:SF9">
    <property type="entry name" value="P450, PUTATIVE-RELATED"/>
    <property type="match status" value="1"/>
</dbReference>
<evidence type="ECO:0000256" key="3">
    <source>
        <dbReference type="ARBA" id="ARBA00023002"/>
    </source>
</evidence>
<dbReference type="InterPro" id="IPR050364">
    <property type="entry name" value="Cytochrome_P450_fung"/>
</dbReference>
<dbReference type="CDD" id="cd11066">
    <property type="entry name" value="CYP_PhacA-like"/>
    <property type="match status" value="1"/>
</dbReference>
<keyword evidence="3" id="KW-0560">Oxidoreductase</keyword>
<dbReference type="InterPro" id="IPR002401">
    <property type="entry name" value="Cyt_P450_E_grp-I"/>
</dbReference>
<keyword evidence="7" id="KW-1185">Reference proteome</keyword>
<dbReference type="InterPro" id="IPR001128">
    <property type="entry name" value="Cyt_P450"/>
</dbReference>
<dbReference type="Pfam" id="PF00067">
    <property type="entry name" value="p450"/>
    <property type="match status" value="1"/>
</dbReference>
<dbReference type="SUPFAM" id="SSF48264">
    <property type="entry name" value="Cytochrome P450"/>
    <property type="match status" value="1"/>
</dbReference>
<dbReference type="PRINTS" id="PR00385">
    <property type="entry name" value="P450"/>
</dbReference>
<dbReference type="PANTHER" id="PTHR46300">
    <property type="entry name" value="P450, PUTATIVE (EUROFUNG)-RELATED-RELATED"/>
    <property type="match status" value="1"/>
</dbReference>
<keyword evidence="2" id="KW-0479">Metal-binding</keyword>
<keyword evidence="4" id="KW-0408">Iron</keyword>
<gene>
    <name evidence="6" type="ORF">SEPCBS119000_006429</name>
</gene>
<organism evidence="6 7">
    <name type="scientific">Sporothrix epigloea</name>
    <dbReference type="NCBI Taxonomy" id="1892477"/>
    <lineage>
        <taxon>Eukaryota</taxon>
        <taxon>Fungi</taxon>
        <taxon>Dikarya</taxon>
        <taxon>Ascomycota</taxon>
        <taxon>Pezizomycotina</taxon>
        <taxon>Sordariomycetes</taxon>
        <taxon>Sordariomycetidae</taxon>
        <taxon>Ophiostomatales</taxon>
        <taxon>Ophiostomataceae</taxon>
        <taxon>Sporothrix</taxon>
    </lineage>
</organism>
<evidence type="ECO:0000256" key="2">
    <source>
        <dbReference type="ARBA" id="ARBA00022723"/>
    </source>
</evidence>
<evidence type="ECO:0008006" key="8">
    <source>
        <dbReference type="Google" id="ProtNLM"/>
    </source>
</evidence>